<dbReference type="AlphaFoldDB" id="M8DHV5"/>
<comment type="caution">
    <text evidence="1">The sequence shown here is derived from an EMBL/GenBank/DDBJ whole genome shotgun (WGS) entry which is preliminary data.</text>
</comment>
<organism evidence="1 2">
    <name type="scientific">Brevibacillus borstelensis AK1</name>
    <dbReference type="NCBI Taxonomy" id="1300222"/>
    <lineage>
        <taxon>Bacteria</taxon>
        <taxon>Bacillati</taxon>
        <taxon>Bacillota</taxon>
        <taxon>Bacilli</taxon>
        <taxon>Bacillales</taxon>
        <taxon>Paenibacillaceae</taxon>
        <taxon>Brevibacillus</taxon>
    </lineage>
</organism>
<dbReference type="STRING" id="1300222.I532_09542"/>
<sequence>MRLIRMSLWIVLAGFLAIVLYQWVFGFQNHIELTIQNKSGGVVEGAELRFFDGVISVPKLEPGTSFQAVIDIRDKTGESSISFHYAGESQLPPSGDSSTPAGEDKGITLAGYIEGGQNKLYRGKIKLTLLPDRQSEVSVKKPLLSIL</sequence>
<dbReference type="PATRIC" id="fig|1300222.3.peg.1971"/>
<reference evidence="1 2" key="1">
    <citation type="submission" date="2013-03" db="EMBL/GenBank/DDBJ databases">
        <title>Assembly of a new bacterial strain Brevibacillus borstelensis AK1.</title>
        <authorList>
            <person name="Rajan I."/>
            <person name="PoliReddy D."/>
            <person name="Sugumar T."/>
            <person name="Rathinam K."/>
            <person name="Alqarawi S."/>
            <person name="Khalil A.B."/>
            <person name="Sivakumar N."/>
        </authorList>
    </citation>
    <scope>NUCLEOTIDE SEQUENCE [LARGE SCALE GENOMIC DNA]</scope>
    <source>
        <strain evidence="1 2">AK1</strain>
    </source>
</reference>
<dbReference type="GeneID" id="89501025"/>
<evidence type="ECO:0000313" key="2">
    <source>
        <dbReference type="Proteomes" id="UP000012081"/>
    </source>
</evidence>
<evidence type="ECO:0000313" key="1">
    <source>
        <dbReference type="EMBL" id="EMT53012.1"/>
    </source>
</evidence>
<name>M8DHV5_9BACL</name>
<proteinExistence type="predicted"/>
<gene>
    <name evidence="1" type="ORF">I532_09542</name>
</gene>
<dbReference type="Proteomes" id="UP000012081">
    <property type="component" value="Unassembled WGS sequence"/>
</dbReference>
<dbReference type="OrthoDB" id="10000013at2"/>
<protein>
    <submittedName>
        <fullName evidence="1">Uncharacterized protein</fullName>
    </submittedName>
</protein>
<accession>M8DHV5</accession>
<dbReference type="RefSeq" id="WP_003387870.1">
    <property type="nucleotide sequence ID" value="NZ_APBN01000003.1"/>
</dbReference>
<dbReference type="EMBL" id="APBN01000003">
    <property type="protein sequence ID" value="EMT53012.1"/>
    <property type="molecule type" value="Genomic_DNA"/>
</dbReference>
<keyword evidence="2" id="KW-1185">Reference proteome</keyword>